<keyword evidence="1" id="KW-0812">Transmembrane</keyword>
<keyword evidence="1" id="KW-0472">Membrane</keyword>
<keyword evidence="3" id="KW-1185">Reference proteome</keyword>
<dbReference type="AlphaFoldDB" id="A0A388T8R5"/>
<organism evidence="2 3">
    <name type="scientific">Termititenax aidoneus</name>
    <dbReference type="NCBI Taxonomy" id="2218524"/>
    <lineage>
        <taxon>Bacteria</taxon>
        <taxon>Bacillati</taxon>
        <taxon>Candidatus Margulisiibacteriota</taxon>
        <taxon>Candidatus Termititenacia</taxon>
        <taxon>Candidatus Termititenacales</taxon>
        <taxon>Candidatus Termititenacaceae</taxon>
        <taxon>Candidatus Termititenax</taxon>
    </lineage>
</organism>
<name>A0A388T8R5_TERA1</name>
<dbReference type="EMBL" id="BGZN01000001">
    <property type="protein sequence ID" value="GBR72594.1"/>
    <property type="molecule type" value="Genomic_DNA"/>
</dbReference>
<evidence type="ECO:0000256" key="1">
    <source>
        <dbReference type="SAM" id="Phobius"/>
    </source>
</evidence>
<evidence type="ECO:0000313" key="2">
    <source>
        <dbReference type="EMBL" id="GBR72594.1"/>
    </source>
</evidence>
<feature type="transmembrane region" description="Helical" evidence="1">
    <location>
        <begin position="29"/>
        <end position="52"/>
    </location>
</feature>
<comment type="caution">
    <text evidence="2">The sequence shown here is derived from an EMBL/GenBank/DDBJ whole genome shotgun (WGS) entry which is preliminary data.</text>
</comment>
<proteinExistence type="predicted"/>
<gene>
    <name evidence="2" type="ORF">NO1_0102</name>
</gene>
<protein>
    <submittedName>
        <fullName evidence="2">Uncharacterized protein</fullName>
    </submittedName>
</protein>
<sequence length="152" mass="16776">MLRVLIILLATAAAAEEAAAPLYVSSSGVYLRSLLKSLAVIILLLIFTYYWYKYLLPRVNGGRISPEANLVLKERLVIEPGTAAYVLEIKGAHKLLIVSNKQTACYDLPAGKLKYTALPKKDFAAYLADFAKKNNVLKSAKVTNPRKNHAQK</sequence>
<keyword evidence="1" id="KW-1133">Transmembrane helix</keyword>
<accession>A0A388T8R5</accession>
<evidence type="ECO:0000313" key="3">
    <source>
        <dbReference type="Proteomes" id="UP000269352"/>
    </source>
</evidence>
<reference evidence="2 3" key="1">
    <citation type="journal article" date="2019" name="ISME J.">
        <title>Genome analyses of uncultured TG2/ZB3 bacteria in 'Margulisbacteria' specifically attached to ectosymbiotic spirochetes of protists in the termite gut.</title>
        <authorList>
            <person name="Utami Y.D."/>
            <person name="Kuwahara H."/>
            <person name="Igai K."/>
            <person name="Murakami T."/>
            <person name="Sugaya K."/>
            <person name="Morikawa T."/>
            <person name="Nagura Y."/>
            <person name="Yuki M."/>
            <person name="Deevong P."/>
            <person name="Inoue T."/>
            <person name="Kihara K."/>
            <person name="Lo N."/>
            <person name="Yamada A."/>
            <person name="Ohkuma M."/>
            <person name="Hongoh Y."/>
        </authorList>
    </citation>
    <scope>NUCLEOTIDE SEQUENCE [LARGE SCALE GENOMIC DNA]</scope>
    <source>
        <strain evidence="2">NkOx7-01</strain>
    </source>
</reference>
<dbReference type="Proteomes" id="UP000269352">
    <property type="component" value="Unassembled WGS sequence"/>
</dbReference>